<evidence type="ECO:0000313" key="13">
    <source>
        <dbReference type="EMBL" id="ADK86690.1"/>
    </source>
</evidence>
<dbReference type="InterPro" id="IPR003602">
    <property type="entry name" value="Topo_IA_DNA-bd_dom"/>
</dbReference>
<accession>A0A0H3DLN8</accession>
<feature type="region of interest" description="Interaction with DNA" evidence="10">
    <location>
        <begin position="183"/>
        <end position="188"/>
    </location>
</feature>
<dbReference type="PANTHER" id="PTHR42785:SF1">
    <property type="entry name" value="DNA TOPOISOMERASE"/>
    <property type="match status" value="1"/>
</dbReference>
<feature type="domain" description="Toprim" evidence="11">
    <location>
        <begin position="3"/>
        <end position="134"/>
    </location>
</feature>
<dbReference type="PaxDb" id="722438-MPNE_0293"/>
<organism evidence="13 14">
    <name type="scientific">Mycoplasmoides pneumoniae (strain ATCC 15531 / DSM 23978 / CIP 103766 / NBRC 14401 / NCTC 10119 / FH)</name>
    <name type="common">Mycoplasma pneumoniae</name>
    <dbReference type="NCBI Taxonomy" id="722438"/>
    <lineage>
        <taxon>Bacteria</taxon>
        <taxon>Bacillati</taxon>
        <taxon>Mycoplasmatota</taxon>
        <taxon>Mycoplasmoidales</taxon>
        <taxon>Mycoplasmoidaceae</taxon>
        <taxon>Mycoplasmoides</taxon>
    </lineage>
</organism>
<feature type="site" description="Interaction with DNA" evidence="10">
    <location>
        <position position="342"/>
    </location>
</feature>
<dbReference type="eggNOG" id="COG0550">
    <property type="taxonomic scope" value="Bacteria"/>
</dbReference>
<dbReference type="InterPro" id="IPR023406">
    <property type="entry name" value="Topo_IA_AS"/>
</dbReference>
<evidence type="ECO:0000259" key="11">
    <source>
        <dbReference type="PROSITE" id="PS50880"/>
    </source>
</evidence>
<dbReference type="SUPFAM" id="SSF56712">
    <property type="entry name" value="Prokaryotic type I DNA topoisomerase"/>
    <property type="match status" value="1"/>
</dbReference>
<dbReference type="PANTHER" id="PTHR42785">
    <property type="entry name" value="DNA TOPOISOMERASE, TYPE IA, CORE"/>
    <property type="match status" value="1"/>
</dbReference>
<dbReference type="InterPro" id="IPR013826">
    <property type="entry name" value="Topo_IA_cen_sub3"/>
</dbReference>
<evidence type="ECO:0000256" key="1">
    <source>
        <dbReference type="ARBA" id="ARBA00000213"/>
    </source>
</evidence>
<evidence type="ECO:0000256" key="7">
    <source>
        <dbReference type="ARBA" id="ARBA00023029"/>
    </source>
</evidence>
<dbReference type="PROSITE" id="PS52039">
    <property type="entry name" value="TOPO_IA_2"/>
    <property type="match status" value="1"/>
</dbReference>
<dbReference type="Pfam" id="PF01131">
    <property type="entry name" value="Topoisom_bac"/>
    <property type="match status" value="1"/>
</dbReference>
<keyword evidence="6" id="KW-0460">Magnesium</keyword>
<evidence type="ECO:0000256" key="4">
    <source>
        <dbReference type="ARBA" id="ARBA00022771"/>
    </source>
</evidence>
<dbReference type="InterPro" id="IPR023405">
    <property type="entry name" value="Topo_IA_core_domain"/>
</dbReference>
<dbReference type="KEGG" id="mpj:MPNE_0293"/>
<dbReference type="Gene3D" id="3.40.50.140">
    <property type="match status" value="1"/>
</dbReference>
<evidence type="ECO:0000256" key="5">
    <source>
        <dbReference type="ARBA" id="ARBA00022833"/>
    </source>
</evidence>
<evidence type="ECO:0000256" key="10">
    <source>
        <dbReference type="HAMAP-Rule" id="MF_00952"/>
    </source>
</evidence>
<dbReference type="CDD" id="cd03363">
    <property type="entry name" value="TOPRIM_TopoIA_TopoI"/>
    <property type="match status" value="1"/>
</dbReference>
<keyword evidence="4" id="KW-0863">Zinc-finger</keyword>
<evidence type="ECO:0000256" key="6">
    <source>
        <dbReference type="ARBA" id="ARBA00022842"/>
    </source>
</evidence>
<dbReference type="InterPro" id="IPR034149">
    <property type="entry name" value="TOPRIM_TopoI"/>
</dbReference>
<dbReference type="EMBL" id="CP002077">
    <property type="protein sequence ID" value="ADK86690.1"/>
    <property type="molecule type" value="Genomic_DNA"/>
</dbReference>
<dbReference type="PROSITE" id="PS00396">
    <property type="entry name" value="TOPO_IA_1"/>
    <property type="match status" value="1"/>
</dbReference>
<dbReference type="SUPFAM" id="SSF57783">
    <property type="entry name" value="Zinc beta-ribbon"/>
    <property type="match status" value="2"/>
</dbReference>
<dbReference type="InterPro" id="IPR006171">
    <property type="entry name" value="TOPRIM_dom"/>
</dbReference>
<dbReference type="AlphaFoldDB" id="A0A0H3DLN8"/>
<dbReference type="InterPro" id="IPR013497">
    <property type="entry name" value="Topo_IA_cen"/>
</dbReference>
<dbReference type="InterPro" id="IPR003601">
    <property type="entry name" value="Topo_IA_2"/>
</dbReference>
<dbReference type="InterPro" id="IPR000380">
    <property type="entry name" value="Topo_IA"/>
</dbReference>
<dbReference type="CDD" id="cd00186">
    <property type="entry name" value="TOP1Ac"/>
    <property type="match status" value="1"/>
</dbReference>
<dbReference type="HOGENOM" id="CLU_002929_4_3_14"/>
<protein>
    <recommendedName>
        <fullName evidence="10">DNA topoisomerase 1</fullName>
        <ecNumber evidence="10">5.6.2.1</ecNumber>
    </recommendedName>
    <alternativeName>
        <fullName evidence="10">DNA topoisomerase I</fullName>
    </alternativeName>
</protein>
<evidence type="ECO:0000259" key="12">
    <source>
        <dbReference type="PROSITE" id="PS52039"/>
    </source>
</evidence>
<evidence type="ECO:0000256" key="9">
    <source>
        <dbReference type="ARBA" id="ARBA00023235"/>
    </source>
</evidence>
<dbReference type="GO" id="GO:0003917">
    <property type="term" value="F:DNA topoisomerase type I (single strand cut, ATP-independent) activity"/>
    <property type="evidence" value="ECO:0007669"/>
    <property type="project" value="UniProtKB-UniRule"/>
</dbReference>
<dbReference type="Gene3D" id="1.10.460.10">
    <property type="entry name" value="Topoisomerase I, domain 2"/>
    <property type="match status" value="1"/>
</dbReference>
<name>A0A0H3DLN8_MYCPB</name>
<dbReference type="Pfam" id="PF01396">
    <property type="entry name" value="Zn_ribbon_Top1"/>
    <property type="match status" value="2"/>
</dbReference>
<dbReference type="NCBIfam" id="TIGR01051">
    <property type="entry name" value="topA_bact"/>
    <property type="match status" value="1"/>
</dbReference>
<dbReference type="HAMAP" id="MF_00952">
    <property type="entry name" value="Topoisom_1_prok"/>
    <property type="match status" value="1"/>
</dbReference>
<reference evidence="13 14" key="1">
    <citation type="journal article" date="2010" name="Appl. Environ. Microbiol.">
        <title>Targeted chromosomal knockouts in Mycoplasma pneumoniae.</title>
        <authorList>
            <person name="Krishnakumar R."/>
            <person name="Assad-Garcia N."/>
            <person name="Benders G.A."/>
            <person name="Phan Q."/>
            <person name="Montague M.G."/>
            <person name="Glass J.I."/>
        </authorList>
    </citation>
    <scope>NUCLEOTIDE SEQUENCE [LARGE SCALE GENOMIC DNA]</scope>
    <source>
        <strain evidence="14">ATCC 15531 / DSM 22911 / NBRC 14401 / NCTC 10119 / FH</strain>
    </source>
</reference>
<evidence type="ECO:0000256" key="8">
    <source>
        <dbReference type="ARBA" id="ARBA00023125"/>
    </source>
</evidence>
<dbReference type="PATRIC" id="fig|722438.3.peg.286"/>
<keyword evidence="5" id="KW-0862">Zinc</keyword>
<feature type="site" description="Interaction with DNA" evidence="10">
    <location>
        <position position="164"/>
    </location>
</feature>
<dbReference type="Gene3D" id="2.70.20.10">
    <property type="entry name" value="Topoisomerase I, domain 3"/>
    <property type="match status" value="1"/>
</dbReference>
<dbReference type="GO" id="GO:0008270">
    <property type="term" value="F:zinc ion binding"/>
    <property type="evidence" value="ECO:0007669"/>
    <property type="project" value="UniProtKB-KW"/>
</dbReference>
<gene>
    <name evidence="10 13" type="primary">topA</name>
    <name evidence="13" type="ordered locus">MPNE_0293</name>
</gene>
<dbReference type="Proteomes" id="UP000007756">
    <property type="component" value="Chromosome"/>
</dbReference>
<dbReference type="InterPro" id="IPR005733">
    <property type="entry name" value="TopoI_bac-type"/>
</dbReference>
<dbReference type="Pfam" id="PF01751">
    <property type="entry name" value="Toprim"/>
    <property type="match status" value="1"/>
</dbReference>
<keyword evidence="7 10" id="KW-0799">Topoisomerase</keyword>
<keyword evidence="3" id="KW-0479">Metal-binding</keyword>
<dbReference type="SMART" id="SM00436">
    <property type="entry name" value="TOP1Bc"/>
    <property type="match status" value="1"/>
</dbReference>
<proteinExistence type="inferred from homology"/>
<dbReference type="InterPro" id="IPR013825">
    <property type="entry name" value="Topo_IA_cen_sub2"/>
</dbReference>
<dbReference type="Gene3D" id="3.30.65.10">
    <property type="entry name" value="Bacterial Topoisomerase I, domain 1"/>
    <property type="match status" value="2"/>
</dbReference>
<feature type="site" description="Interaction with DNA" evidence="10">
    <location>
        <position position="160"/>
    </location>
</feature>
<comment type="similarity">
    <text evidence="2 10">Belongs to the type IA topoisomerase family.</text>
</comment>
<dbReference type="PROSITE" id="PS50880">
    <property type="entry name" value="TOPRIM"/>
    <property type="match status" value="1"/>
</dbReference>
<dbReference type="SMART" id="SM00493">
    <property type="entry name" value="TOPRIM"/>
    <property type="match status" value="1"/>
</dbReference>
<keyword evidence="9 10" id="KW-0413">Isomerase</keyword>
<dbReference type="Gene3D" id="1.10.290.10">
    <property type="entry name" value="Topoisomerase I, domain 4"/>
    <property type="match status" value="1"/>
</dbReference>
<evidence type="ECO:0000313" key="14">
    <source>
        <dbReference type="Proteomes" id="UP000007756"/>
    </source>
</evidence>
<feature type="domain" description="Topo IA-type catalytic" evidence="12">
    <location>
        <begin position="150"/>
        <end position="604"/>
    </location>
</feature>
<dbReference type="PRINTS" id="PR00417">
    <property type="entry name" value="PRTPISMRASEI"/>
</dbReference>
<dbReference type="STRING" id="722438.F539_01435"/>
<evidence type="ECO:0000256" key="2">
    <source>
        <dbReference type="ARBA" id="ARBA00009446"/>
    </source>
</evidence>
<feature type="site" description="Interaction with DNA" evidence="10">
    <location>
        <position position="33"/>
    </location>
</feature>
<comment type="catalytic activity">
    <reaction evidence="1 10">
        <text>ATP-independent breakage of single-stranded DNA, followed by passage and rejoining.</text>
        <dbReference type="EC" id="5.6.2.1"/>
    </reaction>
</comment>
<feature type="active site" description="O-(5'-phospho-DNA)-tyrosine intermediate" evidence="10">
    <location>
        <position position="340"/>
    </location>
</feature>
<comment type="function">
    <text evidence="10">Releases the supercoiling and torsional tension of DNA, which is introduced during the DNA replication and transcription, by transiently cleaving and rejoining one strand of the DNA duplex. Introduces a single-strand break via transesterification at a target site in duplex DNA. The scissile phosphodiester is attacked by the catalytic tyrosine of the enzyme, resulting in the formation of a DNA-(5'-phosphotyrosyl)-enzyme intermediate and the expulsion of a 3'-OH DNA strand. The free DNA strand then undergoes passage around the unbroken strand, thus removing DNA supercoils. Finally, in the religation step, the DNA 3'-OH attacks the covalent intermediate to expel the active-site tyrosine and restore the DNA phosphodiester backbone.</text>
</comment>
<comment type="caution">
    <text evidence="10">Lacks conserved residue(s) required for the propagation of feature annotation.</text>
</comment>
<dbReference type="GO" id="GO:0005694">
    <property type="term" value="C:chromosome"/>
    <property type="evidence" value="ECO:0007669"/>
    <property type="project" value="InterPro"/>
</dbReference>
<dbReference type="EC" id="5.6.2.1" evidence="10"/>
<dbReference type="InterPro" id="IPR013824">
    <property type="entry name" value="Topo_IA_cen_sub1"/>
</dbReference>
<comment type="subunit">
    <text evidence="10">Monomer.</text>
</comment>
<keyword evidence="8 10" id="KW-0238">DNA-binding</keyword>
<feature type="site" description="Interaction with DNA" evidence="10">
    <location>
        <position position="535"/>
    </location>
</feature>
<dbReference type="InterPro" id="IPR028612">
    <property type="entry name" value="Topoisom_1_IA"/>
</dbReference>
<evidence type="ECO:0000256" key="3">
    <source>
        <dbReference type="ARBA" id="ARBA00022723"/>
    </source>
</evidence>
<dbReference type="GO" id="GO:0006265">
    <property type="term" value="P:DNA topological change"/>
    <property type="evidence" value="ECO:0007669"/>
    <property type="project" value="UniProtKB-UniRule"/>
</dbReference>
<dbReference type="InterPro" id="IPR013498">
    <property type="entry name" value="Topo_IA_Znf"/>
</dbReference>
<dbReference type="GO" id="GO:0003677">
    <property type="term" value="F:DNA binding"/>
    <property type="evidence" value="ECO:0007669"/>
    <property type="project" value="UniProtKB-KW"/>
</dbReference>
<sequence length="711" mass="81969">MSKNLVVIESPNKVKTLQKYLPNDFEIVSTIGHIREMVHKNFGFNEADYSPVWEDWTKSKKKFSSLSFKGNLKGKKLLSKYDIIKSIKEKASKATNIYLATDPDREGEAISWHVYDVLDEKDKSKCQRITFNEITKNAVLDALKNPREIDQSWVQSQFARQILDRMIGFRLSRLLNNYLSAKSAGRVQSVALRFLEEREQEIRSFVPRFWWTLDVLLNPKAEGVREACANRSIPIVLREINPALRAGLKFEEEKSVSGIDFLDEASAKKFGEQLKGVFEVYNIDETKHYSSSPNSAYTTASLQKDAINKLGWSSKKVTLIAQHLYEGVSINGEQTALISYPRTDSTRLSAQFQQSCKEYILNHYGEKYLSNRIVSAKGKKGEKIIQDAHEAIHPTDMNITPEMVKNAIKKDEFLLYRLIWIRTVASLMADCKKSHTHIRFINDGNKFYASSKSLVFDGYRKIYEHFENKESNDLYIDLDKIRVGDRFMAKDIKITARQTHPAARYTQASLIEALEKSNIGRPSTYNTMASVNLDRGYASLNKHAFHVTQLGEQVNEELSNHFGKIINKEFTKNMEKSLDEIAENKKNYQEFLRDFWSNFKEEVKLAEGSIQRVKKEKEFVGRDCPSCASPLLYRYTKRGNEKFVGCSNFPNCKYNEFSQNKPNLTLEKLEELCPECNSQLVKRRTKFNPNKTFVGCSNFPRCRYIKKDNAS</sequence>
<dbReference type="SMART" id="SM00437">
    <property type="entry name" value="TOP1Ac"/>
    <property type="match status" value="1"/>
</dbReference>